<gene>
    <name evidence="2" type="ORF">P271_620</name>
</gene>
<dbReference type="Gene3D" id="2.60.120.260">
    <property type="entry name" value="Galactose-binding domain-like"/>
    <property type="match status" value="1"/>
</dbReference>
<dbReference type="InterPro" id="IPR051244">
    <property type="entry name" value="TCAF"/>
</dbReference>
<dbReference type="PANTHER" id="PTHR15730:SF5">
    <property type="entry name" value="SI:CH211-210B2.2-RELATED"/>
    <property type="match status" value="1"/>
</dbReference>
<proteinExistence type="predicted"/>
<accession>A0A084U476</accession>
<dbReference type="Pfam" id="PF13402">
    <property type="entry name" value="Peptidase_M60"/>
    <property type="match status" value="1"/>
</dbReference>
<dbReference type="EMBL" id="AWQU01000065">
    <property type="protein sequence ID" value="KFB07762.1"/>
    <property type="molecule type" value="Genomic_DNA"/>
</dbReference>
<dbReference type="PANTHER" id="PTHR15730">
    <property type="entry name" value="EXPERIMENTAL AUTOIMMUNE PROSTATITIS ANTIGEN 2-RELATED"/>
    <property type="match status" value="1"/>
</dbReference>
<evidence type="ECO:0000259" key="1">
    <source>
        <dbReference type="PROSITE" id="PS51723"/>
    </source>
</evidence>
<evidence type="ECO:0000313" key="2">
    <source>
        <dbReference type="EMBL" id="KFB07762.1"/>
    </source>
</evidence>
<dbReference type="RefSeq" id="WP_036451582.1">
    <property type="nucleotide sequence ID" value="NZ_AWQU01000065.1"/>
</dbReference>
<comment type="caution">
    <text evidence="2">The sequence shown here is derived from an EMBL/GenBank/DDBJ whole genome shotgun (WGS) entry which is preliminary data.</text>
</comment>
<evidence type="ECO:0000313" key="3">
    <source>
        <dbReference type="Proteomes" id="UP000028523"/>
    </source>
</evidence>
<keyword evidence="3" id="KW-1185">Reference proteome</keyword>
<feature type="domain" description="Peptidase M60" evidence="1">
    <location>
        <begin position="203"/>
        <end position="565"/>
    </location>
</feature>
<organism evidence="2 3">
    <name type="scientific">Malacoplasma iowae DK-CPA</name>
    <dbReference type="NCBI Taxonomy" id="1394179"/>
    <lineage>
        <taxon>Bacteria</taxon>
        <taxon>Bacillati</taxon>
        <taxon>Mycoplasmatota</taxon>
        <taxon>Mycoplasmoidales</taxon>
        <taxon>Mycoplasmoidaceae</taxon>
        <taxon>Malacoplasma</taxon>
    </lineage>
</organism>
<dbReference type="AlphaFoldDB" id="A0A084U476"/>
<sequence length="1254" mass="143784">MKKEKKKRFIYSSIGAFALLGSFSTIGISFAIGPTILNNISKPPLINSSGNNNQPYVGNTDKPYYFKREIVNENVTRTPNKNTYQTPITKKYNSQFKWPSWNYNYEVDPDGSGPKKQNKFQTINGQEINAAQLVYNEDFTDMVVTDNNGNKQNLKFSDPRFILEEIKNNNLKKHPAADVWFEQNISDTEKAVDVSYSIPSSISGPTALGLYAPPGEILTLKFSDKTFESLKRNNVNNFQVVINSSFYDNKNADEDSGGISNRYPFVKTTFDVSVTNLENNNKEFKFGSPFGGTVSVFVRSGIKSSTSNDVYKSFDNFEFNVSGGLKTLSYYNGYTSEQEWNNDLQNVIDGKLTAPSMSIDFSYGSMNIASTGKNKFAYLDASKISYPKKVMEKWNDFLFLSEYFAGRDLDNSVTKTDFEFCDDIWGGAGAWGGGNALYAPLSWAQSSFLKGVTDWSINNNWGVFHEINHNFQQNGALFNKISHGKTNEVTMFNLSLISDTGRWRDLYNPASEFGGIGHWTGMQNMYSTVLNINETYENNKNYDAFNNSEYEIQNIILNTLGSQNYADYVRWDTRNGTDTSGLDTIVELSNYFGINFYPALANFHKIWNDGWPESYSKASSDQKRKINSINNLKSQDFVANIYAAGPYLYNTYKNTLTYTNDMQPAFEIAAGKPFTFDFEKGIISPNLNFNFSSLIFDSKTKYGGSLKLDPNNNKKLIYTPNKKYIDKIDEFDVGIKVNYKGMPSNYVDQIRWKIKVRQVANQPVITLYKDNYPKGYNTNKISDDYQYLKDEANFVQSKTSDPRRGPLSTRTDKGNWHRYKISFSFVAPKTANYKFQIKTKNGNGAMNAFIVNNSVSNDIWWKSNSAISNWTDTKTIKLNKNETTSFEIYTHTELNKSSKVEFRAIADNDTQNPIDVFENAVVPWANELSNNPSEFINDEKYKFQERKLNYNSFQTSMYGLKSSRKYEPIKKEDDNNFVNYKFALNGRNDFDEIVSKKDNRVYEKLNLTPNESINFNVDFANPTEIRTIEFDHRSSNWWWIKPEKIMITDDQNNILIDDNYEKFFQWSYGYGKAIFTLDRPYVVKKINFKLYNTNGSTNQNGISLDYISFYNTKRLNVNKTYSFNNPLINLYGKWENVDNNANTNISQFSGQSIKSTTIGDSLEFYLFGSGFDIVGQKNSSNSAFDIYVNDKFVATIDTYSETRIDNSVLYSYTSDTNDKPLKVKIVNKHNKTLFLDYIQTYGSFVYLDNIKNFK</sequence>
<dbReference type="PROSITE" id="PS51723">
    <property type="entry name" value="PEPTIDASE_M60"/>
    <property type="match status" value="1"/>
</dbReference>
<dbReference type="Proteomes" id="UP000028523">
    <property type="component" value="Unassembled WGS sequence"/>
</dbReference>
<dbReference type="InterPro" id="IPR031161">
    <property type="entry name" value="Peptidase_M60_dom"/>
</dbReference>
<protein>
    <submittedName>
        <fullName evidence="2">Peptidase, M60-like family</fullName>
    </submittedName>
</protein>
<dbReference type="SMART" id="SM01276">
    <property type="entry name" value="M60-like"/>
    <property type="match status" value="1"/>
</dbReference>
<dbReference type="Gene3D" id="3.40.390.80">
    <property type="entry name" value="Peptidase M60, enhancin-like domain 2"/>
    <property type="match status" value="1"/>
</dbReference>
<name>A0A084U476_MALIO</name>
<reference evidence="2 3" key="1">
    <citation type="journal article" date="2014" name="PLoS ONE">
        <title>Reduction of Hydrogen Peroxide Accumulation and Toxicity by a Catalase from Mycoplasma iowae.</title>
        <authorList>
            <person name="Pritchard R.E."/>
            <person name="Prassinos A.J."/>
            <person name="Osborne J.D."/>
            <person name="Raviv Z."/>
            <person name="Balish M.F."/>
        </authorList>
    </citation>
    <scope>NUCLEOTIDE SEQUENCE [LARGE SCALE GENOMIC DNA]</scope>
    <source>
        <strain evidence="2 3">DK-CPA</strain>
    </source>
</reference>